<dbReference type="HOGENOM" id="CLU_539998_0_0_1"/>
<dbReference type="GO" id="GO:0032432">
    <property type="term" value="C:actin filament bundle"/>
    <property type="evidence" value="ECO:0007669"/>
    <property type="project" value="EnsemblMetazoa"/>
</dbReference>
<name>B4HUV4_DROSE</name>
<feature type="compositionally biased region" description="Acidic residues" evidence="1">
    <location>
        <begin position="496"/>
        <end position="505"/>
    </location>
</feature>
<sequence length="505" mass="56408">MEMLEEHKAKHWDNASLSSGISSGDLSSPCGEYHHQESPVMACKDVHVQDPTHLVYGVLEDQEQMNPFIGKFMKIIWGNSDQQENGEHLEEEDDEQDDQYEDDVEQDMCENYYVSNDVLAKIRECGSTVTYYGGRVMDKTATSNTVPSTKTTQPMTGSATRSRIRQIEACNVCLPSERCEHRLQTKQAAAEQQQDSYQGIKFKLVKSNSCSSRLELAGTGEDEVTADSEVVRKMVHHFEANQTTASNDVQVTINSQSQITSTKKEPEEDVPRRQVTVNNHINVLGDTMPQESQEKAENFNGRPEENGAVDAVPTYESQAMNIRLDATENKNILQTAAATAAANKVCRNKNVDLAYTLVKTTANPPKGKPIEAPRQKIGKQLREVEENVEKAAVTKAAIKLTKSAPSQIIVPVDIHSQASIVAHTAPIPERRLSNASSSNSVVDKTVVRHYVANDKSIYERRKYDEIEFEEFEVYDPSKEPPPQVEESPEKIPTDAELYDSLDDKM</sequence>
<feature type="region of interest" description="Disordered" evidence="1">
    <location>
        <begin position="83"/>
        <end position="102"/>
    </location>
</feature>
<proteinExistence type="predicted"/>
<evidence type="ECO:0000313" key="3">
    <source>
        <dbReference type="Proteomes" id="UP000001292"/>
    </source>
</evidence>
<feature type="compositionally biased region" description="Acidic residues" evidence="1">
    <location>
        <begin position="89"/>
        <end position="102"/>
    </location>
</feature>
<dbReference type="OMA" id="LLELMTW"/>
<dbReference type="EMBL" id="CH480817">
    <property type="protein sequence ID" value="EDW50725.1"/>
    <property type="molecule type" value="Genomic_DNA"/>
</dbReference>
<dbReference type="AlphaFoldDB" id="B4HUV4"/>
<dbReference type="Proteomes" id="UP000001292">
    <property type="component" value="Unassembled WGS sequence"/>
</dbReference>
<reference evidence="2 3" key="1">
    <citation type="journal article" date="2007" name="Nature">
        <title>Evolution of genes and genomes on the Drosophila phylogeny.</title>
        <authorList>
            <consortium name="Drosophila 12 Genomes Consortium"/>
            <person name="Clark A.G."/>
            <person name="Eisen M.B."/>
            <person name="Smith D.R."/>
            <person name="Bergman C.M."/>
            <person name="Oliver B."/>
            <person name="Markow T.A."/>
            <person name="Kaufman T.C."/>
            <person name="Kellis M."/>
            <person name="Gelbart W."/>
            <person name="Iyer V.N."/>
            <person name="Pollard D.A."/>
            <person name="Sackton T.B."/>
            <person name="Larracuente A.M."/>
            <person name="Singh N.D."/>
            <person name="Abad J.P."/>
            <person name="Abt D.N."/>
            <person name="Adryan B."/>
            <person name="Aguade M."/>
            <person name="Akashi H."/>
            <person name="Anderson W.W."/>
            <person name="Aquadro C.F."/>
            <person name="Ardell D.H."/>
            <person name="Arguello R."/>
            <person name="Artieri C.G."/>
            <person name="Barbash D.A."/>
            <person name="Barker D."/>
            <person name="Barsanti P."/>
            <person name="Batterham P."/>
            <person name="Batzoglou S."/>
            <person name="Begun D."/>
            <person name="Bhutkar A."/>
            <person name="Blanco E."/>
            <person name="Bosak S.A."/>
            <person name="Bradley R.K."/>
            <person name="Brand A.D."/>
            <person name="Brent M.R."/>
            <person name="Brooks A.N."/>
            <person name="Brown R.H."/>
            <person name="Butlin R.K."/>
            <person name="Caggese C."/>
            <person name="Calvi B.R."/>
            <person name="Bernardo de Carvalho A."/>
            <person name="Caspi A."/>
            <person name="Castrezana S."/>
            <person name="Celniker S.E."/>
            <person name="Chang J.L."/>
            <person name="Chapple C."/>
            <person name="Chatterji S."/>
            <person name="Chinwalla A."/>
            <person name="Civetta A."/>
            <person name="Clifton S.W."/>
            <person name="Comeron J.M."/>
            <person name="Costello J.C."/>
            <person name="Coyne J.A."/>
            <person name="Daub J."/>
            <person name="David R.G."/>
            <person name="Delcher A.L."/>
            <person name="Delehaunty K."/>
            <person name="Do C.B."/>
            <person name="Ebling H."/>
            <person name="Edwards K."/>
            <person name="Eickbush T."/>
            <person name="Evans J.D."/>
            <person name="Filipski A."/>
            <person name="Findeiss S."/>
            <person name="Freyhult E."/>
            <person name="Fulton L."/>
            <person name="Fulton R."/>
            <person name="Garcia A.C."/>
            <person name="Gardiner A."/>
            <person name="Garfield D.A."/>
            <person name="Garvin B.E."/>
            <person name="Gibson G."/>
            <person name="Gilbert D."/>
            <person name="Gnerre S."/>
            <person name="Godfrey J."/>
            <person name="Good R."/>
            <person name="Gotea V."/>
            <person name="Gravely B."/>
            <person name="Greenberg A.J."/>
            <person name="Griffiths-Jones S."/>
            <person name="Gross S."/>
            <person name="Guigo R."/>
            <person name="Gustafson E.A."/>
            <person name="Haerty W."/>
            <person name="Hahn M.W."/>
            <person name="Halligan D.L."/>
            <person name="Halpern A.L."/>
            <person name="Halter G.M."/>
            <person name="Han M.V."/>
            <person name="Heger A."/>
            <person name="Hillier L."/>
            <person name="Hinrichs A.S."/>
            <person name="Holmes I."/>
            <person name="Hoskins R.A."/>
            <person name="Hubisz M.J."/>
            <person name="Hultmark D."/>
            <person name="Huntley M.A."/>
            <person name="Jaffe D.B."/>
            <person name="Jagadeeshan S."/>
            <person name="Jeck W.R."/>
            <person name="Johnson J."/>
            <person name="Jones C.D."/>
            <person name="Jordan W.C."/>
            <person name="Karpen G.H."/>
            <person name="Kataoka E."/>
            <person name="Keightley P.D."/>
            <person name="Kheradpour P."/>
            <person name="Kirkness E.F."/>
            <person name="Koerich L.B."/>
            <person name="Kristiansen K."/>
            <person name="Kudrna D."/>
            <person name="Kulathinal R.J."/>
            <person name="Kumar S."/>
            <person name="Kwok R."/>
            <person name="Lander E."/>
            <person name="Langley C.H."/>
            <person name="Lapoint R."/>
            <person name="Lazzaro B.P."/>
            <person name="Lee S.J."/>
            <person name="Levesque L."/>
            <person name="Li R."/>
            <person name="Lin C.F."/>
            <person name="Lin M.F."/>
            <person name="Lindblad-Toh K."/>
            <person name="Llopart A."/>
            <person name="Long M."/>
            <person name="Low L."/>
            <person name="Lozovsky E."/>
            <person name="Lu J."/>
            <person name="Luo M."/>
            <person name="Machado C.A."/>
            <person name="Makalowski W."/>
            <person name="Marzo M."/>
            <person name="Matsuda M."/>
            <person name="Matzkin L."/>
            <person name="McAllister B."/>
            <person name="McBride C.S."/>
            <person name="McKernan B."/>
            <person name="McKernan K."/>
            <person name="Mendez-Lago M."/>
            <person name="Minx P."/>
            <person name="Mollenhauer M.U."/>
            <person name="Montooth K."/>
            <person name="Mount S.M."/>
            <person name="Mu X."/>
            <person name="Myers E."/>
            <person name="Negre B."/>
            <person name="Newfeld S."/>
            <person name="Nielsen R."/>
            <person name="Noor M.A."/>
            <person name="O'Grady P."/>
            <person name="Pachter L."/>
            <person name="Papaceit M."/>
            <person name="Parisi M.J."/>
            <person name="Parisi M."/>
            <person name="Parts L."/>
            <person name="Pedersen J.S."/>
            <person name="Pesole G."/>
            <person name="Phillippy A.M."/>
            <person name="Ponting C.P."/>
            <person name="Pop M."/>
            <person name="Porcelli D."/>
            <person name="Powell J.R."/>
            <person name="Prohaska S."/>
            <person name="Pruitt K."/>
            <person name="Puig M."/>
            <person name="Quesneville H."/>
            <person name="Ram K.R."/>
            <person name="Rand D."/>
            <person name="Rasmussen M.D."/>
            <person name="Reed L.K."/>
            <person name="Reenan R."/>
            <person name="Reily A."/>
            <person name="Remington K.A."/>
            <person name="Rieger T.T."/>
            <person name="Ritchie M.G."/>
            <person name="Robin C."/>
            <person name="Rogers Y.H."/>
            <person name="Rohde C."/>
            <person name="Rozas J."/>
            <person name="Rubenfield M.J."/>
            <person name="Ruiz A."/>
            <person name="Russo S."/>
            <person name="Salzberg S.L."/>
            <person name="Sanchez-Gracia A."/>
            <person name="Saranga D.J."/>
            <person name="Sato H."/>
            <person name="Schaeffer S.W."/>
            <person name="Schatz M.C."/>
            <person name="Schlenke T."/>
            <person name="Schwartz R."/>
            <person name="Segarra C."/>
            <person name="Singh R.S."/>
            <person name="Sirot L."/>
            <person name="Sirota M."/>
            <person name="Sisneros N.B."/>
            <person name="Smith C.D."/>
            <person name="Smith T.F."/>
            <person name="Spieth J."/>
            <person name="Stage D.E."/>
            <person name="Stark A."/>
            <person name="Stephan W."/>
            <person name="Strausberg R.L."/>
            <person name="Strempel S."/>
            <person name="Sturgill D."/>
            <person name="Sutton G."/>
            <person name="Sutton G.G."/>
            <person name="Tao W."/>
            <person name="Teichmann S."/>
            <person name="Tobari Y.N."/>
            <person name="Tomimura Y."/>
            <person name="Tsolas J.M."/>
            <person name="Valente V.L."/>
            <person name="Venter E."/>
            <person name="Venter J.C."/>
            <person name="Vicario S."/>
            <person name="Vieira F.G."/>
            <person name="Vilella A.J."/>
            <person name="Villasante A."/>
            <person name="Walenz B."/>
            <person name="Wang J."/>
            <person name="Wasserman M."/>
            <person name="Watts T."/>
            <person name="Wilson D."/>
            <person name="Wilson R.K."/>
            <person name="Wing R.A."/>
            <person name="Wolfner M.F."/>
            <person name="Wong A."/>
            <person name="Wong G.K."/>
            <person name="Wu C.I."/>
            <person name="Wu G."/>
            <person name="Yamamoto D."/>
            <person name="Yang H.P."/>
            <person name="Yang S.P."/>
            <person name="Yorke J.A."/>
            <person name="Yoshida K."/>
            <person name="Zdobnov E."/>
            <person name="Zhang P."/>
            <person name="Zhang Y."/>
            <person name="Zimin A.V."/>
            <person name="Baldwin J."/>
            <person name="Abdouelleil A."/>
            <person name="Abdulkadir J."/>
            <person name="Abebe A."/>
            <person name="Abera B."/>
            <person name="Abreu J."/>
            <person name="Acer S.C."/>
            <person name="Aftuck L."/>
            <person name="Alexander A."/>
            <person name="An P."/>
            <person name="Anderson E."/>
            <person name="Anderson S."/>
            <person name="Arachi H."/>
            <person name="Azer M."/>
            <person name="Bachantsang P."/>
            <person name="Barry A."/>
            <person name="Bayul T."/>
            <person name="Berlin A."/>
            <person name="Bessette D."/>
            <person name="Bloom T."/>
            <person name="Blye J."/>
            <person name="Boguslavskiy L."/>
            <person name="Bonnet C."/>
            <person name="Boukhgalter B."/>
            <person name="Bourzgui I."/>
            <person name="Brown A."/>
            <person name="Cahill P."/>
            <person name="Channer S."/>
            <person name="Cheshatsang Y."/>
            <person name="Chuda L."/>
            <person name="Citroen M."/>
            <person name="Collymore A."/>
            <person name="Cooke P."/>
            <person name="Costello M."/>
            <person name="D'Aco K."/>
            <person name="Daza R."/>
            <person name="De Haan G."/>
            <person name="DeGray S."/>
            <person name="DeMaso C."/>
            <person name="Dhargay N."/>
            <person name="Dooley K."/>
            <person name="Dooley E."/>
            <person name="Doricent M."/>
            <person name="Dorje P."/>
            <person name="Dorjee K."/>
            <person name="Dupes A."/>
            <person name="Elong R."/>
            <person name="Falk J."/>
            <person name="Farina A."/>
            <person name="Faro S."/>
            <person name="Ferguson D."/>
            <person name="Fisher S."/>
            <person name="Foley C.D."/>
            <person name="Franke A."/>
            <person name="Friedrich D."/>
            <person name="Gadbois L."/>
            <person name="Gearin G."/>
            <person name="Gearin C.R."/>
            <person name="Giannoukos G."/>
            <person name="Goode T."/>
            <person name="Graham J."/>
            <person name="Grandbois E."/>
            <person name="Grewal S."/>
            <person name="Gyaltsen K."/>
            <person name="Hafez N."/>
            <person name="Hagos B."/>
            <person name="Hall J."/>
            <person name="Henson C."/>
            <person name="Hollinger A."/>
            <person name="Honan T."/>
            <person name="Huard M.D."/>
            <person name="Hughes L."/>
            <person name="Hurhula B."/>
            <person name="Husby M.E."/>
            <person name="Kamat A."/>
            <person name="Kanga B."/>
            <person name="Kashin S."/>
            <person name="Khazanovich D."/>
            <person name="Kisner P."/>
            <person name="Lance K."/>
            <person name="Lara M."/>
            <person name="Lee W."/>
            <person name="Lennon N."/>
            <person name="Letendre F."/>
            <person name="LeVine R."/>
            <person name="Lipovsky A."/>
            <person name="Liu X."/>
            <person name="Liu J."/>
            <person name="Liu S."/>
            <person name="Lokyitsang T."/>
            <person name="Lokyitsang Y."/>
            <person name="Lubonja R."/>
            <person name="Lui A."/>
            <person name="MacDonald P."/>
            <person name="Magnisalis V."/>
            <person name="Maru K."/>
            <person name="Matthews C."/>
            <person name="McCusker W."/>
            <person name="McDonough S."/>
            <person name="Mehta T."/>
            <person name="Meldrim J."/>
            <person name="Meneus L."/>
            <person name="Mihai O."/>
            <person name="Mihalev A."/>
            <person name="Mihova T."/>
            <person name="Mittelman R."/>
            <person name="Mlenga V."/>
            <person name="Montmayeur A."/>
            <person name="Mulrain L."/>
            <person name="Navidi A."/>
            <person name="Naylor J."/>
            <person name="Negash T."/>
            <person name="Nguyen T."/>
            <person name="Nguyen N."/>
            <person name="Nicol R."/>
            <person name="Norbu C."/>
            <person name="Norbu N."/>
            <person name="Novod N."/>
            <person name="O'Neill B."/>
            <person name="Osman S."/>
            <person name="Markiewicz E."/>
            <person name="Oyono O.L."/>
            <person name="Patti C."/>
            <person name="Phunkhang P."/>
            <person name="Pierre F."/>
            <person name="Priest M."/>
            <person name="Raghuraman S."/>
            <person name="Rege F."/>
            <person name="Reyes R."/>
            <person name="Rise C."/>
            <person name="Rogov P."/>
            <person name="Ross K."/>
            <person name="Ryan E."/>
            <person name="Settipalli S."/>
            <person name="Shea T."/>
            <person name="Sherpa N."/>
            <person name="Shi L."/>
            <person name="Shih D."/>
            <person name="Sparrow T."/>
            <person name="Spaulding J."/>
            <person name="Stalker J."/>
            <person name="Stange-Thomann N."/>
            <person name="Stavropoulos S."/>
            <person name="Stone C."/>
            <person name="Strader C."/>
            <person name="Tesfaye S."/>
            <person name="Thomson T."/>
            <person name="Thoulutsang Y."/>
            <person name="Thoulutsang D."/>
            <person name="Topham K."/>
            <person name="Topping I."/>
            <person name="Tsamla T."/>
            <person name="Vassiliev H."/>
            <person name="Vo A."/>
            <person name="Wangchuk T."/>
            <person name="Wangdi T."/>
            <person name="Weiand M."/>
            <person name="Wilkinson J."/>
            <person name="Wilson A."/>
            <person name="Yadav S."/>
            <person name="Young G."/>
            <person name="Yu Q."/>
            <person name="Zembek L."/>
            <person name="Zhong D."/>
            <person name="Zimmer A."/>
            <person name="Zwirko Z."/>
            <person name="Jaffe D.B."/>
            <person name="Alvarez P."/>
            <person name="Brockman W."/>
            <person name="Butler J."/>
            <person name="Chin C."/>
            <person name="Gnerre S."/>
            <person name="Grabherr M."/>
            <person name="Kleber M."/>
            <person name="Mauceli E."/>
            <person name="MacCallum I."/>
        </authorList>
    </citation>
    <scope>NUCLEOTIDE SEQUENCE [LARGE SCALE GENOMIC DNA]</scope>
    <source>
        <strain evidence="3">Rob3c / Tucson 14021-0248.25</strain>
    </source>
</reference>
<feature type="region of interest" description="Disordered" evidence="1">
    <location>
        <begin position="1"/>
        <end position="20"/>
    </location>
</feature>
<protein>
    <submittedName>
        <fullName evidence="2">GM13837</fullName>
    </submittedName>
</protein>
<evidence type="ECO:0000313" key="2">
    <source>
        <dbReference type="EMBL" id="EDW50725.1"/>
    </source>
</evidence>
<feature type="region of interest" description="Disordered" evidence="1">
    <location>
        <begin position="472"/>
        <end position="505"/>
    </location>
</feature>
<evidence type="ECO:0000256" key="1">
    <source>
        <dbReference type="SAM" id="MobiDB-lite"/>
    </source>
</evidence>
<dbReference type="GO" id="GO:0008407">
    <property type="term" value="P:chaeta morphogenesis"/>
    <property type="evidence" value="ECO:0007669"/>
    <property type="project" value="EnsemblMetazoa"/>
</dbReference>
<accession>B4HUV4</accession>
<keyword evidence="3" id="KW-1185">Reference proteome</keyword>
<dbReference type="GO" id="GO:0030046">
    <property type="term" value="P:parallel actin filament bundle assembly"/>
    <property type="evidence" value="ECO:0007669"/>
    <property type="project" value="EnsemblMetazoa"/>
</dbReference>
<feature type="compositionally biased region" description="Basic and acidic residues" evidence="1">
    <location>
        <begin position="1"/>
        <end position="13"/>
    </location>
</feature>
<gene>
    <name evidence="2" type="primary">Dsec\GM13837</name>
    <name evidence="2" type="ORF">Dsec_GM13837</name>
</gene>
<organism evidence="3">
    <name type="scientific">Drosophila sechellia</name>
    <name type="common">Fruit fly</name>
    <dbReference type="NCBI Taxonomy" id="7238"/>
    <lineage>
        <taxon>Eukaryota</taxon>
        <taxon>Metazoa</taxon>
        <taxon>Ecdysozoa</taxon>
        <taxon>Arthropoda</taxon>
        <taxon>Hexapoda</taxon>
        <taxon>Insecta</taxon>
        <taxon>Pterygota</taxon>
        <taxon>Neoptera</taxon>
        <taxon>Endopterygota</taxon>
        <taxon>Diptera</taxon>
        <taxon>Brachycera</taxon>
        <taxon>Muscomorpha</taxon>
        <taxon>Ephydroidea</taxon>
        <taxon>Drosophilidae</taxon>
        <taxon>Drosophila</taxon>
        <taxon>Sophophora</taxon>
    </lineage>
</organism>